<dbReference type="InterPro" id="IPR055247">
    <property type="entry name" value="InsJ-like_HTH"/>
</dbReference>
<keyword evidence="4" id="KW-1185">Reference proteome</keyword>
<dbReference type="GO" id="GO:0043565">
    <property type="term" value="F:sequence-specific DNA binding"/>
    <property type="evidence" value="ECO:0007669"/>
    <property type="project" value="InterPro"/>
</dbReference>
<dbReference type="InterPro" id="IPR036388">
    <property type="entry name" value="WH-like_DNA-bd_sf"/>
</dbReference>
<dbReference type="Pfam" id="PF13518">
    <property type="entry name" value="HTH_28"/>
    <property type="match status" value="1"/>
</dbReference>
<keyword evidence="1" id="KW-0175">Coiled coil</keyword>
<protein>
    <submittedName>
        <fullName evidence="3">Transposase</fullName>
    </submittedName>
</protein>
<feature type="coiled-coil region" evidence="1">
    <location>
        <begin position="56"/>
        <end position="90"/>
    </location>
</feature>
<dbReference type="InterPro" id="IPR010921">
    <property type="entry name" value="Trp_repressor/repl_initiator"/>
</dbReference>
<dbReference type="STRING" id="321763.SAMN04488692_12717"/>
<accession>A0A1G9SAH7</accession>
<evidence type="ECO:0000256" key="1">
    <source>
        <dbReference type="SAM" id="Coils"/>
    </source>
</evidence>
<reference evidence="3 4" key="1">
    <citation type="submission" date="2016-10" db="EMBL/GenBank/DDBJ databases">
        <authorList>
            <person name="de Groot N.N."/>
        </authorList>
    </citation>
    <scope>NUCLEOTIDE SEQUENCE [LARGE SCALE GENOMIC DNA]</scope>
    <source>
        <strain evidence="3 4">SLAS-1</strain>
    </source>
</reference>
<dbReference type="Gene3D" id="1.10.10.10">
    <property type="entry name" value="Winged helix-like DNA-binding domain superfamily/Winged helix DNA-binding domain"/>
    <property type="match status" value="1"/>
</dbReference>
<proteinExistence type="predicted"/>
<evidence type="ECO:0000259" key="2">
    <source>
        <dbReference type="Pfam" id="PF13518"/>
    </source>
</evidence>
<evidence type="ECO:0000313" key="3">
    <source>
        <dbReference type="EMBL" id="SDM32381.1"/>
    </source>
</evidence>
<dbReference type="SUPFAM" id="SSF48295">
    <property type="entry name" value="TrpR-like"/>
    <property type="match status" value="1"/>
</dbReference>
<dbReference type="RefSeq" id="WP_089761805.1">
    <property type="nucleotide sequence ID" value="NZ_FNGO01000027.1"/>
</dbReference>
<feature type="domain" description="Insertion element IS150 protein InsJ-like helix-turn-helix" evidence="2">
    <location>
        <begin position="11"/>
        <end position="59"/>
    </location>
</feature>
<dbReference type="EMBL" id="FNGO01000027">
    <property type="protein sequence ID" value="SDM32381.1"/>
    <property type="molecule type" value="Genomic_DNA"/>
</dbReference>
<evidence type="ECO:0000313" key="4">
    <source>
        <dbReference type="Proteomes" id="UP000199476"/>
    </source>
</evidence>
<dbReference type="OrthoDB" id="2376046at2"/>
<dbReference type="Proteomes" id="UP000199476">
    <property type="component" value="Unassembled WGS sequence"/>
</dbReference>
<gene>
    <name evidence="3" type="ORF">SAMN04488692_12717</name>
</gene>
<dbReference type="AlphaFoldDB" id="A0A1G9SAH7"/>
<sequence>MSKHEKRSPRKKLEIVLEGLQSDNIAETCRQYGIYESQFYQWKDKLEESAPDVFNNGKRDREKEKLKRENERLEEAIVELSCENQTLKKNDS</sequence>
<name>A0A1G9SAH7_9FIRM</name>
<organism evidence="3 4">
    <name type="scientific">Halarsenatibacter silvermanii</name>
    <dbReference type="NCBI Taxonomy" id="321763"/>
    <lineage>
        <taxon>Bacteria</taxon>
        <taxon>Bacillati</taxon>
        <taxon>Bacillota</taxon>
        <taxon>Clostridia</taxon>
        <taxon>Halanaerobiales</taxon>
        <taxon>Halarsenatibacteraceae</taxon>
        <taxon>Halarsenatibacter</taxon>
    </lineage>
</organism>